<dbReference type="InterPro" id="IPR017941">
    <property type="entry name" value="Rieske_2Fe-2S"/>
</dbReference>
<protein>
    <submittedName>
        <fullName evidence="8">FAD-dependent oxidoreductase</fullName>
    </submittedName>
</protein>
<dbReference type="EMBL" id="BAAAYK010000038">
    <property type="protein sequence ID" value="GAA3357522.1"/>
    <property type="molecule type" value="Genomic_DNA"/>
</dbReference>
<dbReference type="SUPFAM" id="SSF51905">
    <property type="entry name" value="FAD/NAD(P)-binding domain"/>
    <property type="match status" value="1"/>
</dbReference>
<evidence type="ECO:0000256" key="4">
    <source>
        <dbReference type="ARBA" id="ARBA00023014"/>
    </source>
</evidence>
<dbReference type="Pfam" id="PF01266">
    <property type="entry name" value="DAO"/>
    <property type="match status" value="1"/>
</dbReference>
<dbReference type="InterPro" id="IPR005805">
    <property type="entry name" value="Rieske_Fe-S_prot_C"/>
</dbReference>
<evidence type="ECO:0000256" key="6">
    <source>
        <dbReference type="SAM" id="MobiDB-lite"/>
    </source>
</evidence>
<organism evidence="8 9">
    <name type="scientific">Saccharopolyspora gregorii</name>
    <dbReference type="NCBI Taxonomy" id="33914"/>
    <lineage>
        <taxon>Bacteria</taxon>
        <taxon>Bacillati</taxon>
        <taxon>Actinomycetota</taxon>
        <taxon>Actinomycetes</taxon>
        <taxon>Pseudonocardiales</taxon>
        <taxon>Pseudonocardiaceae</taxon>
        <taxon>Saccharopolyspora</taxon>
    </lineage>
</organism>
<proteinExistence type="predicted"/>
<keyword evidence="5" id="KW-1015">Disulfide bond</keyword>
<dbReference type="PANTHER" id="PTHR13847:SF274">
    <property type="entry name" value="RIESKE 2FE-2S IRON-SULFUR PROTEIN YHFW-RELATED"/>
    <property type="match status" value="1"/>
</dbReference>
<name>A0ABP6RSQ8_9PSEU</name>
<feature type="compositionally biased region" description="Basic and acidic residues" evidence="6">
    <location>
        <begin position="9"/>
        <end position="21"/>
    </location>
</feature>
<dbReference type="Proteomes" id="UP001500483">
    <property type="component" value="Unassembled WGS sequence"/>
</dbReference>
<dbReference type="Gene3D" id="3.30.9.10">
    <property type="entry name" value="D-Amino Acid Oxidase, subunit A, domain 2"/>
    <property type="match status" value="1"/>
</dbReference>
<dbReference type="PRINTS" id="PR00162">
    <property type="entry name" value="RIESKE"/>
</dbReference>
<keyword evidence="1" id="KW-0001">2Fe-2S</keyword>
<gene>
    <name evidence="8" type="ORF">GCM10020366_25910</name>
</gene>
<evidence type="ECO:0000313" key="8">
    <source>
        <dbReference type="EMBL" id="GAA3357522.1"/>
    </source>
</evidence>
<evidence type="ECO:0000256" key="5">
    <source>
        <dbReference type="ARBA" id="ARBA00023157"/>
    </source>
</evidence>
<evidence type="ECO:0000256" key="1">
    <source>
        <dbReference type="ARBA" id="ARBA00022714"/>
    </source>
</evidence>
<dbReference type="InterPro" id="IPR006076">
    <property type="entry name" value="FAD-dep_OxRdtase"/>
</dbReference>
<evidence type="ECO:0000313" key="9">
    <source>
        <dbReference type="Proteomes" id="UP001500483"/>
    </source>
</evidence>
<evidence type="ECO:0000259" key="7">
    <source>
        <dbReference type="PROSITE" id="PS51296"/>
    </source>
</evidence>
<sequence length="496" mass="52635">MSRSLWWDTARRPEPHPPLPGDRRFDVAVLGGGITGLTTALLLRRAGVRVAVLEADRAGSGATGSSTAKVTALQSTTCSTIRAHRGADAAAAYAAVCADAVELVAELASAEGIDCELRRRPACTYATSAAEADEVRAEADAARNAGLPVELADSAELPFATDAAVRLADQVEFQPVDYLAGLARAVHGDGSAVFEGTRVLDVHQGSPCEVVTSGGVVRADRVVVATHFPILDRGLYFARLEAERSYCVAARVGAHAPLPLAINARSPKRSLRSVGDLVVVCGESHPTGAHDGHPPYAALEEFARRHWPVDEITHRWSAQDPTAYDHFPLCGPYLPGSTRMFVATGFMKWGLCGGTAAAAMLTDRIVRDHTRPEAEFFAPQRVSPRSAGRLAKMNLKVGADFVGDRLTAGQVGSADEVAPGTARVVRDGTDLTGVYRDEDGAAHAVSLRCTHLGCLLRFNDDERSWDCPCHGSRFDVDGAVLEGPAVHPLPAKAPHR</sequence>
<keyword evidence="3" id="KW-0408">Iron</keyword>
<evidence type="ECO:0000256" key="3">
    <source>
        <dbReference type="ARBA" id="ARBA00023004"/>
    </source>
</evidence>
<feature type="region of interest" description="Disordered" evidence="6">
    <location>
        <begin position="1"/>
        <end position="21"/>
    </location>
</feature>
<dbReference type="InterPro" id="IPR036922">
    <property type="entry name" value="Rieske_2Fe-2S_sf"/>
</dbReference>
<keyword evidence="9" id="KW-1185">Reference proteome</keyword>
<dbReference type="RefSeq" id="WP_344926540.1">
    <property type="nucleotide sequence ID" value="NZ_BAAAYK010000038.1"/>
</dbReference>
<dbReference type="Pfam" id="PF00355">
    <property type="entry name" value="Rieske"/>
    <property type="match status" value="1"/>
</dbReference>
<dbReference type="SUPFAM" id="SSF50022">
    <property type="entry name" value="ISP domain"/>
    <property type="match status" value="1"/>
</dbReference>
<dbReference type="Gene3D" id="3.50.50.60">
    <property type="entry name" value="FAD/NAD(P)-binding domain"/>
    <property type="match status" value="1"/>
</dbReference>
<evidence type="ECO:0000256" key="2">
    <source>
        <dbReference type="ARBA" id="ARBA00022723"/>
    </source>
</evidence>
<dbReference type="InterPro" id="IPR036188">
    <property type="entry name" value="FAD/NAD-bd_sf"/>
</dbReference>
<keyword evidence="2" id="KW-0479">Metal-binding</keyword>
<dbReference type="PANTHER" id="PTHR13847">
    <property type="entry name" value="SARCOSINE DEHYDROGENASE-RELATED"/>
    <property type="match status" value="1"/>
</dbReference>
<feature type="domain" description="Rieske" evidence="7">
    <location>
        <begin position="409"/>
        <end position="496"/>
    </location>
</feature>
<reference evidence="9" key="1">
    <citation type="journal article" date="2019" name="Int. J. Syst. Evol. Microbiol.">
        <title>The Global Catalogue of Microorganisms (GCM) 10K type strain sequencing project: providing services to taxonomists for standard genome sequencing and annotation.</title>
        <authorList>
            <consortium name="The Broad Institute Genomics Platform"/>
            <consortium name="The Broad Institute Genome Sequencing Center for Infectious Disease"/>
            <person name="Wu L."/>
            <person name="Ma J."/>
        </authorList>
    </citation>
    <scope>NUCLEOTIDE SEQUENCE [LARGE SCALE GENOMIC DNA]</scope>
    <source>
        <strain evidence="9">JCM 9687</strain>
    </source>
</reference>
<keyword evidence="4" id="KW-0411">Iron-sulfur</keyword>
<accession>A0ABP6RSQ8</accession>
<dbReference type="Gene3D" id="2.102.10.10">
    <property type="entry name" value="Rieske [2Fe-2S] iron-sulphur domain"/>
    <property type="match status" value="1"/>
</dbReference>
<comment type="caution">
    <text evidence="8">The sequence shown here is derived from an EMBL/GenBank/DDBJ whole genome shotgun (WGS) entry which is preliminary data.</text>
</comment>
<dbReference type="PROSITE" id="PS51296">
    <property type="entry name" value="RIESKE"/>
    <property type="match status" value="1"/>
</dbReference>